<evidence type="ECO:0000256" key="1">
    <source>
        <dbReference type="ARBA" id="ARBA00023254"/>
    </source>
</evidence>
<feature type="region of interest" description="Disordered" evidence="3">
    <location>
        <begin position="250"/>
        <end position="269"/>
    </location>
</feature>
<comment type="caution">
    <text evidence="4">The sequence shown here is derived from an EMBL/GenBank/DDBJ whole genome shotgun (WGS) entry which is preliminary data.</text>
</comment>
<evidence type="ECO:0000313" key="5">
    <source>
        <dbReference type="Proteomes" id="UP000479710"/>
    </source>
</evidence>
<dbReference type="AlphaFoldDB" id="A0A6G1DXZ8"/>
<dbReference type="Gene3D" id="1.25.40.10">
    <property type="entry name" value="Tetratricopeptide repeat domain"/>
    <property type="match status" value="2"/>
</dbReference>
<gene>
    <name evidence="4" type="ORF">E2562_021242</name>
</gene>
<dbReference type="Proteomes" id="UP000479710">
    <property type="component" value="Unassembled WGS sequence"/>
</dbReference>
<dbReference type="InterPro" id="IPR039057">
    <property type="entry name" value="Spo22/ZIP4"/>
</dbReference>
<dbReference type="InterPro" id="IPR013940">
    <property type="entry name" value="Spo22/ZIP4/TEX11"/>
</dbReference>
<sequence>MKISELSPEYRQLPPHAGLITDLNKAVTDVESFATSATPPEKLAADLRRILTNLASAASSSSFPEAFTVQIWRIGTRLWNAAVDRANSTALAGSPAALAVEAEIRQAAPELLLLAGIPDGIPSAAAKVASFFHRSGLAWLDLGRVDLASACFEKATPLVSAAATEDDRGVLLELNLARARAASDAGDQALAVALLRRSKLLAAASPEGAKSLAQGYLSIGEATLSAKHSNPAVEASSLFTEALDLCEKAASPSGASPRTPPYGATPKTPNLEGLKRRCLRFLALERLEAQDYEGVLRCIRVSRASIGPEEEHPSIGVMAMRAWIGSGNVAEADKELERLMDNALATENLCVSAAEAYLAAAGPEAARKVLIALAARCRAGGAAAAVRVVKQVIDGGGGEIGRARAIAELVSDERVVALFDGPGNTHERGTMHALLWNCGTEHFHTKNYDTSADLIERSMLYVSRDEESRSRRADCFRVLSICHIALQHLDRALEFINEAYKVEPNIKCAFLKVKIHLQKREEDEAIKQMKTMVGCADFNPEFLTLTAHEALACNSFGVAVASLTSLLGLYSAGRPMPMPEVAVLRNLIELLSREPGAEAEILKYSRLAKQRMADRGMERFFGSGIVGGRELNWFAVTSWNMGLRVSKEKKYNFGAEFFELAAEFFGSSNAECDENQPKVCKALIMTVTTMLNAEELNNSPLSDSDIKKGVEMLSRAGKLLPLISPSVPVASDQLEANNFLYLHTFNSYQLLGRMGTTAHPQQLQLVKNFASSKACTPVHLLTLGVTASKGALPNMLAAEFSLKTCITTALASQSPNYRVISCALRKLACLTGLQDLNGRKSHAAYDVFQQAYQIVVGLKDGEYPLEEGQWLAATAWNMSCLPLRLHQAKMARKWMKMGLDLARHLEGMKEHIASMQTTFENFERMSGDQPDEYSQEDEAPKPNMSGSMSQPVLV</sequence>
<dbReference type="Pfam" id="PF08631">
    <property type="entry name" value="SPO22"/>
    <property type="match status" value="1"/>
</dbReference>
<keyword evidence="1" id="KW-0469">Meiosis</keyword>
<dbReference type="SUPFAM" id="SSF48452">
    <property type="entry name" value="TPR-like"/>
    <property type="match status" value="1"/>
</dbReference>
<feature type="compositionally biased region" description="Polar residues" evidence="3">
    <location>
        <begin position="944"/>
        <end position="954"/>
    </location>
</feature>
<protein>
    <recommendedName>
        <fullName evidence="2">Protein ZIP4 homolog</fullName>
    </recommendedName>
</protein>
<dbReference type="GO" id="GO:0051321">
    <property type="term" value="P:meiotic cell cycle"/>
    <property type="evidence" value="ECO:0007669"/>
    <property type="project" value="UniProtKB-KW"/>
</dbReference>
<dbReference type="PANTHER" id="PTHR40375:SF2">
    <property type="entry name" value="SPORULATION-SPECIFIC PROTEIN 22"/>
    <property type="match status" value="1"/>
</dbReference>
<feature type="region of interest" description="Disordered" evidence="3">
    <location>
        <begin position="925"/>
        <end position="954"/>
    </location>
</feature>
<keyword evidence="5" id="KW-1185">Reference proteome</keyword>
<reference evidence="4 5" key="1">
    <citation type="submission" date="2019-11" db="EMBL/GenBank/DDBJ databases">
        <title>Whole genome sequence of Oryza granulata.</title>
        <authorList>
            <person name="Li W."/>
        </authorList>
    </citation>
    <scope>NUCLEOTIDE SEQUENCE [LARGE SCALE GENOMIC DNA]</scope>
    <source>
        <strain evidence="5">cv. Menghai</strain>
        <tissue evidence="4">Leaf</tissue>
    </source>
</reference>
<dbReference type="OrthoDB" id="65716at2759"/>
<dbReference type="GO" id="GO:0090173">
    <property type="term" value="P:regulation of synaptonemal complex assembly"/>
    <property type="evidence" value="ECO:0007669"/>
    <property type="project" value="InterPro"/>
</dbReference>
<evidence type="ECO:0000313" key="4">
    <source>
        <dbReference type="EMBL" id="KAF0917745.1"/>
    </source>
</evidence>
<proteinExistence type="predicted"/>
<accession>A0A6G1DXZ8</accession>
<evidence type="ECO:0000256" key="3">
    <source>
        <dbReference type="SAM" id="MobiDB-lite"/>
    </source>
</evidence>
<evidence type="ECO:0000256" key="2">
    <source>
        <dbReference type="ARBA" id="ARBA00031845"/>
    </source>
</evidence>
<dbReference type="EMBL" id="SPHZ02000005">
    <property type="protein sequence ID" value="KAF0917745.1"/>
    <property type="molecule type" value="Genomic_DNA"/>
</dbReference>
<dbReference type="PANTHER" id="PTHR40375">
    <property type="entry name" value="SPORULATION-SPECIFIC PROTEIN 22"/>
    <property type="match status" value="1"/>
</dbReference>
<dbReference type="InterPro" id="IPR011990">
    <property type="entry name" value="TPR-like_helical_dom_sf"/>
</dbReference>
<name>A0A6G1DXZ8_9ORYZ</name>
<organism evidence="4 5">
    <name type="scientific">Oryza meyeriana var. granulata</name>
    <dbReference type="NCBI Taxonomy" id="110450"/>
    <lineage>
        <taxon>Eukaryota</taxon>
        <taxon>Viridiplantae</taxon>
        <taxon>Streptophyta</taxon>
        <taxon>Embryophyta</taxon>
        <taxon>Tracheophyta</taxon>
        <taxon>Spermatophyta</taxon>
        <taxon>Magnoliopsida</taxon>
        <taxon>Liliopsida</taxon>
        <taxon>Poales</taxon>
        <taxon>Poaceae</taxon>
        <taxon>BOP clade</taxon>
        <taxon>Oryzoideae</taxon>
        <taxon>Oryzeae</taxon>
        <taxon>Oryzinae</taxon>
        <taxon>Oryza</taxon>
        <taxon>Oryza meyeriana</taxon>
    </lineage>
</organism>